<keyword evidence="3" id="KW-0732">Signal</keyword>
<dbReference type="GeneID" id="136801848"/>
<keyword evidence="2" id="KW-1133">Transmembrane helix</keyword>
<dbReference type="EnsemblMetazoa" id="CLYHEMT021515.1">
    <property type="protein sequence ID" value="CLYHEMP021515.1"/>
    <property type="gene ID" value="CLYHEMG021515"/>
</dbReference>
<dbReference type="OrthoDB" id="6037899at2759"/>
<keyword evidence="6" id="KW-1185">Reference proteome</keyword>
<dbReference type="Proteomes" id="UP000594262">
    <property type="component" value="Unplaced"/>
</dbReference>
<evidence type="ECO:0000313" key="5">
    <source>
        <dbReference type="EnsemblMetazoa" id="CLYHEMP021515.1"/>
    </source>
</evidence>
<dbReference type="Pfam" id="PF08357">
    <property type="entry name" value="SEFIR"/>
    <property type="match status" value="1"/>
</dbReference>
<evidence type="ECO:0000259" key="4">
    <source>
        <dbReference type="Pfam" id="PF08357"/>
    </source>
</evidence>
<evidence type="ECO:0000256" key="3">
    <source>
        <dbReference type="SAM" id="SignalP"/>
    </source>
</evidence>
<organism evidence="5 6">
    <name type="scientific">Clytia hemisphaerica</name>
    <dbReference type="NCBI Taxonomy" id="252671"/>
    <lineage>
        <taxon>Eukaryota</taxon>
        <taxon>Metazoa</taxon>
        <taxon>Cnidaria</taxon>
        <taxon>Hydrozoa</taxon>
        <taxon>Hydroidolina</taxon>
        <taxon>Leptothecata</taxon>
        <taxon>Obeliida</taxon>
        <taxon>Clytiidae</taxon>
        <taxon>Clytia</taxon>
    </lineage>
</organism>
<feature type="compositionally biased region" description="Basic and acidic residues" evidence="1">
    <location>
        <begin position="784"/>
        <end position="796"/>
    </location>
</feature>
<keyword evidence="2" id="KW-0812">Transmembrane</keyword>
<keyword evidence="2" id="KW-0472">Membrane</keyword>
<name>A0A7M6DQ65_9CNID</name>
<protein>
    <recommendedName>
        <fullName evidence="4">SEFIR domain-containing protein</fullName>
    </recommendedName>
</protein>
<feature type="transmembrane region" description="Helical" evidence="2">
    <location>
        <begin position="456"/>
        <end position="478"/>
    </location>
</feature>
<feature type="compositionally biased region" description="Acidic residues" evidence="1">
    <location>
        <begin position="725"/>
        <end position="745"/>
    </location>
</feature>
<reference evidence="5" key="1">
    <citation type="submission" date="2021-01" db="UniProtKB">
        <authorList>
            <consortium name="EnsemblMetazoa"/>
        </authorList>
    </citation>
    <scope>IDENTIFICATION</scope>
</reference>
<sequence length="811" mass="93594">MDFISVVVFCCFFRLIVVSNQLGNVQPITAIIDNAEQIQESYEIIQVTNTTKELPTFFCHSNILSKNISWKPCNKVALEEQSHKIKEVGPGLYLEFNKHPSPGKYCFECEVNKDGIVATKNISVLLKDSFCGTPTREQALKHFYARKKGQVFKQYIQCPRMNIENLHLRDFMDKYGRTNFMLSWTKIDKFHDENQLYGFKLTINLDGHGFSFSMYTKYGFNKQMKIKKSTKPMRGHVTPITNYSVPLTVFGSFWINHKRQIRGHTTSYKMNIDFQALPNSNELNAIVNFRSREVLCDEYAESHNGSYPTSCYPFKNLRITGMCRRYNFTTIGLFDYIYTNKSNLYLHWEANRNVTLVGKADSGQMNMTHFRLKTETWIKHILPWRQGKFKLIPRKDIGGEPPFGYIELINFQNGDEDKILLTTHVVPENCTRPTTTPRTTPTTTPVTSKQISTTTLILIIIALCTIIILISLTMILACRRMRRILKRSIQLHFGKNLDPSFEKEMENYETMEMVEAIPSVMLVHPHGCIEMENLAVFLASQLNTFGVHVYSDILQTQKIANEGLCQVLMENFQKADYVAILCMEVYNLPCHQPYQFVLNQLVSNEFVYKKSSTNNKNTDQNVNRFIALHCSNTEAIPSYLVPRSYNIPRQFSGFVQNIFGIKTYFSYFYDKIFEQNVPEFKERKEHLQMLAEKIKTQIHVNCYASTCSKGTLCEDVVPIDHSNLDDGEEDDIPTGEENEELEDSKETDSLFSYASTNEDTTTNINDDNKHDTNTTQNNNYEQNVSEKKAKERKVTFADELDDEASNTIMTG</sequence>
<feature type="signal peptide" evidence="3">
    <location>
        <begin position="1"/>
        <end position="19"/>
    </location>
</feature>
<dbReference type="InterPro" id="IPR013568">
    <property type="entry name" value="SEFIR_dom"/>
</dbReference>
<dbReference type="AlphaFoldDB" id="A0A7M6DQ65"/>
<evidence type="ECO:0000313" key="6">
    <source>
        <dbReference type="Proteomes" id="UP000594262"/>
    </source>
</evidence>
<dbReference type="RefSeq" id="XP_066914613.1">
    <property type="nucleotide sequence ID" value="XM_067058512.1"/>
</dbReference>
<evidence type="ECO:0000256" key="1">
    <source>
        <dbReference type="SAM" id="MobiDB-lite"/>
    </source>
</evidence>
<feature type="domain" description="SEFIR" evidence="4">
    <location>
        <begin position="519"/>
        <end position="656"/>
    </location>
</feature>
<proteinExistence type="predicted"/>
<feature type="region of interest" description="Disordered" evidence="1">
    <location>
        <begin position="720"/>
        <end position="811"/>
    </location>
</feature>
<feature type="chain" id="PRO_5029701781" description="SEFIR domain-containing protein" evidence="3">
    <location>
        <begin position="20"/>
        <end position="811"/>
    </location>
</feature>
<feature type="compositionally biased region" description="Low complexity" evidence="1">
    <location>
        <begin position="756"/>
        <end position="765"/>
    </location>
</feature>
<accession>A0A7M6DQ65</accession>
<evidence type="ECO:0000256" key="2">
    <source>
        <dbReference type="SAM" id="Phobius"/>
    </source>
</evidence>
<dbReference type="Gene3D" id="3.40.50.11530">
    <property type="match status" value="1"/>
</dbReference>